<dbReference type="EMBL" id="JACEIK010000602">
    <property type="protein sequence ID" value="MCD7459694.1"/>
    <property type="molecule type" value="Genomic_DNA"/>
</dbReference>
<evidence type="ECO:0000256" key="1">
    <source>
        <dbReference type="SAM" id="MobiDB-lite"/>
    </source>
</evidence>
<reference evidence="2 3" key="1">
    <citation type="journal article" date="2021" name="BMC Genomics">
        <title>Datura genome reveals duplications of psychoactive alkaloid biosynthetic genes and high mutation rate following tissue culture.</title>
        <authorList>
            <person name="Rajewski A."/>
            <person name="Carter-House D."/>
            <person name="Stajich J."/>
            <person name="Litt A."/>
        </authorList>
    </citation>
    <scope>NUCLEOTIDE SEQUENCE [LARGE SCALE GENOMIC DNA]</scope>
    <source>
        <strain evidence="2">AR-01</strain>
    </source>
</reference>
<sequence length="123" mass="13909">MVEAGSGRRKTRERESWWQGTTTSAVVDGVTMEIRRRGKQGKSGGRFGSAVHGGSGGFPAIKKEWVVGRGEGGKRVMVLLSFGWCVRLEVAVISERRKGMEFRRWWPETMGKGERGVLRRWRE</sequence>
<dbReference type="Proteomes" id="UP000823775">
    <property type="component" value="Unassembled WGS sequence"/>
</dbReference>
<organism evidence="2 3">
    <name type="scientific">Datura stramonium</name>
    <name type="common">Jimsonweed</name>
    <name type="synonym">Common thornapple</name>
    <dbReference type="NCBI Taxonomy" id="4076"/>
    <lineage>
        <taxon>Eukaryota</taxon>
        <taxon>Viridiplantae</taxon>
        <taxon>Streptophyta</taxon>
        <taxon>Embryophyta</taxon>
        <taxon>Tracheophyta</taxon>
        <taxon>Spermatophyta</taxon>
        <taxon>Magnoliopsida</taxon>
        <taxon>eudicotyledons</taxon>
        <taxon>Gunneridae</taxon>
        <taxon>Pentapetalae</taxon>
        <taxon>asterids</taxon>
        <taxon>lamiids</taxon>
        <taxon>Solanales</taxon>
        <taxon>Solanaceae</taxon>
        <taxon>Solanoideae</taxon>
        <taxon>Datureae</taxon>
        <taxon>Datura</taxon>
    </lineage>
</organism>
<evidence type="ECO:0000313" key="2">
    <source>
        <dbReference type="EMBL" id="MCD7459694.1"/>
    </source>
</evidence>
<protein>
    <submittedName>
        <fullName evidence="2">Uncharacterized protein</fullName>
    </submittedName>
</protein>
<name>A0ABS8SLP6_DATST</name>
<proteinExistence type="predicted"/>
<accession>A0ABS8SLP6</accession>
<comment type="caution">
    <text evidence="2">The sequence shown here is derived from an EMBL/GenBank/DDBJ whole genome shotgun (WGS) entry which is preliminary data.</text>
</comment>
<feature type="compositionally biased region" description="Gly residues" evidence="1">
    <location>
        <begin position="41"/>
        <end position="53"/>
    </location>
</feature>
<evidence type="ECO:0000313" key="3">
    <source>
        <dbReference type="Proteomes" id="UP000823775"/>
    </source>
</evidence>
<feature type="region of interest" description="Disordered" evidence="1">
    <location>
        <begin position="1"/>
        <end position="20"/>
    </location>
</feature>
<gene>
    <name evidence="2" type="ORF">HAX54_041651</name>
</gene>
<feature type="region of interest" description="Disordered" evidence="1">
    <location>
        <begin position="32"/>
        <end position="53"/>
    </location>
</feature>
<keyword evidence="3" id="KW-1185">Reference proteome</keyword>